<reference evidence="1" key="1">
    <citation type="journal article" date="2021" name="PLoS Genet.">
        <title>Mobile Type VI secretion system loci of the gut Bacteroidales display extensive intra-ecosystem transfer, multi-species spread and geographical clustering.</title>
        <authorList>
            <person name="Garcia-Bayona L."/>
            <person name="Coyne M.J."/>
            <person name="Comstock L.E."/>
        </authorList>
    </citation>
    <scope>NUCLEOTIDE SEQUENCE</scope>
    <source>
        <strain evidence="1">CL11T00C20</strain>
    </source>
</reference>
<evidence type="ECO:0000313" key="2">
    <source>
        <dbReference type="Proteomes" id="UP000679226"/>
    </source>
</evidence>
<sequence length="109" mass="12364">MADKKENELSAGIPVRLRGIDTEGNSINVSMTEAKKSLFFVQFINNGSLNDINIPGEYILYPAVKDNPFNSWCWLKVIGGSDYIQILIPFSSLEEKRRSCINGEYSEWK</sequence>
<dbReference type="AlphaFoldDB" id="A0A975KIC1"/>
<dbReference type="CDD" id="cd19958">
    <property type="entry name" value="pyocin_knob"/>
    <property type="match status" value="1"/>
</dbReference>
<name>A0A975KIC1_9BACE</name>
<accession>A0A975KIC1</accession>
<gene>
    <name evidence="1" type="ORF">INE88_03762</name>
</gene>
<proteinExistence type="predicted"/>
<dbReference type="Proteomes" id="UP000679226">
    <property type="component" value="Chromosome"/>
</dbReference>
<dbReference type="EMBL" id="CP072227">
    <property type="protein sequence ID" value="QUT46917.1"/>
    <property type="molecule type" value="Genomic_DNA"/>
</dbReference>
<protein>
    <submittedName>
        <fullName evidence="1">Uncharacterized protein</fullName>
    </submittedName>
</protein>
<dbReference type="RefSeq" id="WP_211454451.1">
    <property type="nucleotide sequence ID" value="NZ_CP072227.1"/>
</dbReference>
<dbReference type="KEGG" id="beg:INE88_03762"/>
<organism evidence="1 2">
    <name type="scientific">Bacteroides eggerthii</name>
    <dbReference type="NCBI Taxonomy" id="28111"/>
    <lineage>
        <taxon>Bacteria</taxon>
        <taxon>Pseudomonadati</taxon>
        <taxon>Bacteroidota</taxon>
        <taxon>Bacteroidia</taxon>
        <taxon>Bacteroidales</taxon>
        <taxon>Bacteroidaceae</taxon>
        <taxon>Bacteroides</taxon>
    </lineage>
</organism>
<evidence type="ECO:0000313" key="1">
    <source>
        <dbReference type="EMBL" id="QUT46917.1"/>
    </source>
</evidence>